<dbReference type="PANTHER" id="PTHR43420:SF47">
    <property type="entry name" value="N-ACETYLTRANSFERASE DOMAIN-CONTAINING PROTEIN"/>
    <property type="match status" value="1"/>
</dbReference>
<gene>
    <name evidence="4" type="primary">bltD_2</name>
    <name evidence="4" type="ORF">BACCIP111899_03993</name>
</gene>
<dbReference type="CDD" id="cd04301">
    <property type="entry name" value="NAT_SF"/>
    <property type="match status" value="1"/>
</dbReference>
<evidence type="ECO:0000256" key="1">
    <source>
        <dbReference type="ARBA" id="ARBA00022679"/>
    </source>
</evidence>
<evidence type="ECO:0000313" key="5">
    <source>
        <dbReference type="Proteomes" id="UP000789423"/>
    </source>
</evidence>
<dbReference type="PANTHER" id="PTHR43420">
    <property type="entry name" value="ACETYLTRANSFERASE"/>
    <property type="match status" value="1"/>
</dbReference>
<evidence type="ECO:0000256" key="2">
    <source>
        <dbReference type="ARBA" id="ARBA00023315"/>
    </source>
</evidence>
<name>A0ABN8A4J6_9BACI</name>
<evidence type="ECO:0000259" key="3">
    <source>
        <dbReference type="PROSITE" id="PS51186"/>
    </source>
</evidence>
<reference evidence="4 5" key="1">
    <citation type="submission" date="2021-10" db="EMBL/GenBank/DDBJ databases">
        <authorList>
            <person name="Criscuolo A."/>
        </authorList>
    </citation>
    <scope>NUCLEOTIDE SEQUENCE [LARGE SCALE GENOMIC DNA]</scope>
    <source>
        <strain evidence="5">CIP 111899</strain>
    </source>
</reference>
<proteinExistence type="predicted"/>
<dbReference type="PROSITE" id="PS51186">
    <property type="entry name" value="GNAT"/>
    <property type="match status" value="1"/>
</dbReference>
<dbReference type="InterPro" id="IPR050680">
    <property type="entry name" value="YpeA/RimI_acetyltransf"/>
</dbReference>
<dbReference type="Proteomes" id="UP000789423">
    <property type="component" value="Unassembled WGS sequence"/>
</dbReference>
<organism evidence="4 5">
    <name type="scientific">Bacillus rhizoplanae</name>
    <dbReference type="NCBI Taxonomy" id="2880966"/>
    <lineage>
        <taxon>Bacteria</taxon>
        <taxon>Bacillati</taxon>
        <taxon>Bacillota</taxon>
        <taxon>Bacilli</taxon>
        <taxon>Bacillales</taxon>
        <taxon>Bacillaceae</taxon>
        <taxon>Bacillus</taxon>
    </lineage>
</organism>
<protein>
    <submittedName>
        <fullName evidence="4">Spermine/spermidine acetyltransferase</fullName>
        <ecNumber evidence="4">2.3.1.57</ecNumber>
    </submittedName>
</protein>
<dbReference type="SUPFAM" id="SSF55729">
    <property type="entry name" value="Acyl-CoA N-acyltransferases (Nat)"/>
    <property type="match status" value="1"/>
</dbReference>
<dbReference type="Gene3D" id="3.40.630.30">
    <property type="match status" value="1"/>
</dbReference>
<dbReference type="InterPro" id="IPR016181">
    <property type="entry name" value="Acyl_CoA_acyltransferase"/>
</dbReference>
<dbReference type="RefSeq" id="WP_230576699.1">
    <property type="nucleotide sequence ID" value="NZ_CAKJTI010000037.1"/>
</dbReference>
<dbReference type="EC" id="2.3.1.57" evidence="4"/>
<dbReference type="Pfam" id="PF00583">
    <property type="entry name" value="Acetyltransf_1"/>
    <property type="match status" value="1"/>
</dbReference>
<keyword evidence="2 4" id="KW-0012">Acyltransferase</keyword>
<comment type="caution">
    <text evidence="4">The sequence shown here is derived from an EMBL/GenBank/DDBJ whole genome shotgun (WGS) entry which is preliminary data.</text>
</comment>
<sequence length="162" mass="18913">MSISLREITNENWIECIFLTTNKEDKHFICEEFVASNALSLAQSKVQKGWITKTIYNDETMVGFTMYGYCEQHNFFEICRLMIDHKHQGKGYGKTALLQVIEEMRKDADCNEIFLSFAPKNLVAKQLYEDIGFKDTGRMIEGECLYKFLLKKVHNVNDECKK</sequence>
<keyword evidence="5" id="KW-1185">Reference proteome</keyword>
<dbReference type="EMBL" id="CAKJTI010000037">
    <property type="protein sequence ID" value="CAG9614760.1"/>
    <property type="molecule type" value="Genomic_DNA"/>
</dbReference>
<feature type="domain" description="N-acetyltransferase" evidence="3">
    <location>
        <begin position="3"/>
        <end position="151"/>
    </location>
</feature>
<dbReference type="GO" id="GO:0004145">
    <property type="term" value="F:diamine N-acetyltransferase activity"/>
    <property type="evidence" value="ECO:0007669"/>
    <property type="project" value="UniProtKB-EC"/>
</dbReference>
<keyword evidence="1 4" id="KW-0808">Transferase</keyword>
<dbReference type="InterPro" id="IPR000182">
    <property type="entry name" value="GNAT_dom"/>
</dbReference>
<evidence type="ECO:0000313" key="4">
    <source>
        <dbReference type="EMBL" id="CAG9614760.1"/>
    </source>
</evidence>
<accession>A0ABN8A4J6</accession>